<evidence type="ECO:0000313" key="1">
    <source>
        <dbReference type="EMBL" id="KAI4470027.1"/>
    </source>
</evidence>
<organism evidence="1 2">
    <name type="scientific">Holotrichia oblita</name>
    <name type="common">Chafer beetle</name>
    <dbReference type="NCBI Taxonomy" id="644536"/>
    <lineage>
        <taxon>Eukaryota</taxon>
        <taxon>Metazoa</taxon>
        <taxon>Ecdysozoa</taxon>
        <taxon>Arthropoda</taxon>
        <taxon>Hexapoda</taxon>
        <taxon>Insecta</taxon>
        <taxon>Pterygota</taxon>
        <taxon>Neoptera</taxon>
        <taxon>Endopterygota</taxon>
        <taxon>Coleoptera</taxon>
        <taxon>Polyphaga</taxon>
        <taxon>Scarabaeiformia</taxon>
        <taxon>Scarabaeidae</taxon>
        <taxon>Melolonthinae</taxon>
        <taxon>Holotrichia</taxon>
    </lineage>
</organism>
<dbReference type="Proteomes" id="UP001056778">
    <property type="component" value="Chromosome 1"/>
</dbReference>
<accession>A0ACB9TTF0</accession>
<reference evidence="1" key="1">
    <citation type="submission" date="2022-04" db="EMBL/GenBank/DDBJ databases">
        <title>Chromosome-scale genome assembly of Holotrichia oblita Faldermann.</title>
        <authorList>
            <person name="Rongchong L."/>
        </authorList>
    </citation>
    <scope>NUCLEOTIDE SEQUENCE</scope>
    <source>
        <strain evidence="1">81SQS9</strain>
    </source>
</reference>
<gene>
    <name evidence="1" type="ORF">MML48_1g03797</name>
</gene>
<name>A0ACB9TTF0_HOLOL</name>
<sequence>MSEEAIQPGEHVERFINKLICENDIKNVIEIKYQSGAQAGDGYASRQIAVAIITDDDVFNFFVKSILKVIPNDTVPIDKLFSTEINFYNVVYPAYRKFLNEKEATHVFHHVPKCYGTSKEDGVIVLENLKHRGFTLYDRTVPMGRVHLELVLKTFAKFHAVSFAFKDQDRNTYRQLVDNSHGDVLSKIMSAEVSVQMIKIIVKDFLAQLDPVQDKEILDQCEDLIGKLLESVSSPKQYVNEYSILTQADCWCNNVMFSYTNETPTDVVLIDWQLLREASPVFDFSFFVYTIASAEVLDNLSYYLDFYYKHLSDTIRELGSDPDVMYPKDVFEREWKQHGKYGFGMAFISVRMMLAAKDEVMKMEEINLANTHDVSKMYLKFKKQKEFTARMKLLAEHVIKNNLL</sequence>
<evidence type="ECO:0000313" key="2">
    <source>
        <dbReference type="Proteomes" id="UP001056778"/>
    </source>
</evidence>
<dbReference type="EMBL" id="CM043015">
    <property type="protein sequence ID" value="KAI4470027.1"/>
    <property type="molecule type" value="Genomic_DNA"/>
</dbReference>
<keyword evidence="2" id="KW-1185">Reference proteome</keyword>
<protein>
    <submittedName>
        <fullName evidence="1">Uncharacterized protein</fullName>
    </submittedName>
</protein>
<comment type="caution">
    <text evidence="1">The sequence shown here is derived from an EMBL/GenBank/DDBJ whole genome shotgun (WGS) entry which is preliminary data.</text>
</comment>
<proteinExistence type="predicted"/>